<name>A0A660E0V7_9LACO</name>
<evidence type="ECO:0000256" key="13">
    <source>
        <dbReference type="SAM" id="Phobius"/>
    </source>
</evidence>
<proteinExistence type="inferred from homology"/>
<evidence type="ECO:0000256" key="1">
    <source>
        <dbReference type="ARBA" id="ARBA00004141"/>
    </source>
</evidence>
<evidence type="ECO:0000256" key="11">
    <source>
        <dbReference type="ARBA" id="ARBA00023303"/>
    </source>
</evidence>
<dbReference type="AlphaFoldDB" id="A0A660E0V7"/>
<dbReference type="PANTHER" id="PTHR31462:SF5">
    <property type="entry name" value="ENDOSOMAL_LYSOSOMAL PROTON CHANNEL TMEM175"/>
    <property type="match status" value="1"/>
</dbReference>
<dbReference type="EMBL" id="UYIG01000129">
    <property type="protein sequence ID" value="VDG29010.1"/>
    <property type="molecule type" value="Genomic_DNA"/>
</dbReference>
<feature type="transmembrane region" description="Helical" evidence="13">
    <location>
        <begin position="12"/>
        <end position="30"/>
    </location>
</feature>
<feature type="transmembrane region" description="Helical" evidence="13">
    <location>
        <begin position="42"/>
        <end position="61"/>
    </location>
</feature>
<organism evidence="14 15">
    <name type="scientific">Lactiplantibacillus mudanjiangensis</name>
    <dbReference type="NCBI Taxonomy" id="1296538"/>
    <lineage>
        <taxon>Bacteria</taxon>
        <taxon>Bacillati</taxon>
        <taxon>Bacillota</taxon>
        <taxon>Bacilli</taxon>
        <taxon>Lactobacillales</taxon>
        <taxon>Lactobacillaceae</taxon>
        <taxon>Lactiplantibacillus</taxon>
    </lineage>
</organism>
<keyword evidence="10 13" id="KW-0472">Membrane</keyword>
<evidence type="ECO:0000256" key="10">
    <source>
        <dbReference type="ARBA" id="ARBA00023136"/>
    </source>
</evidence>
<keyword evidence="7" id="KW-0630">Potassium</keyword>
<evidence type="ECO:0000256" key="8">
    <source>
        <dbReference type="ARBA" id="ARBA00022989"/>
    </source>
</evidence>
<evidence type="ECO:0000313" key="14">
    <source>
        <dbReference type="EMBL" id="VDG29010.1"/>
    </source>
</evidence>
<dbReference type="GO" id="GO:0016020">
    <property type="term" value="C:membrane"/>
    <property type="evidence" value="ECO:0007669"/>
    <property type="project" value="UniProtKB-SubCell"/>
</dbReference>
<dbReference type="RefSeq" id="WP_130851970.1">
    <property type="nucleotide sequence ID" value="NZ_UYIG01000129.1"/>
</dbReference>
<keyword evidence="9" id="KW-0406">Ion transport</keyword>
<keyword evidence="8 13" id="KW-1133">Transmembrane helix</keyword>
<evidence type="ECO:0000256" key="3">
    <source>
        <dbReference type="ARBA" id="ARBA00022448"/>
    </source>
</evidence>
<accession>A0A660E0V7</accession>
<comment type="catalytic activity">
    <reaction evidence="12">
        <text>K(+)(in) = K(+)(out)</text>
        <dbReference type="Rhea" id="RHEA:29463"/>
        <dbReference type="ChEBI" id="CHEBI:29103"/>
    </reaction>
</comment>
<feature type="transmembrane region" description="Helical" evidence="13">
    <location>
        <begin position="167"/>
        <end position="185"/>
    </location>
</feature>
<dbReference type="GO" id="GO:0015252">
    <property type="term" value="F:proton channel activity"/>
    <property type="evidence" value="ECO:0007669"/>
    <property type="project" value="InterPro"/>
</dbReference>
<sequence>MQSKLKERLDVFSDAIIAILITIMVLELPITLHSGVVDYTRLFQSIGIYAVSFCFIANLWYQHAVIFNEADTVPNAIIILDLVWLFTLSLIPTFTRMMTSETTNINVMLYAGLCLIISAIFRRITKTVLHAKYTEKSDMRQLYNVIYGSGYLDSGVMYIVLIILGYFWPKVVLVLLIIIPIRSFISHAHEHEELNELEKMDTTEKRDFLALPLSEQRRFRQLLQHYFTQARRQHGDQAGQQQAWTEFANTAKTEFHVSDQTLGKWMKHSQPRDRQQHH</sequence>
<keyword evidence="15" id="KW-1185">Reference proteome</keyword>
<evidence type="ECO:0000313" key="15">
    <source>
        <dbReference type="Proteomes" id="UP000289996"/>
    </source>
</evidence>
<dbReference type="PANTHER" id="PTHR31462">
    <property type="entry name" value="ENDOSOMAL/LYSOSOMAL POTASSIUM CHANNEL TMEM175"/>
    <property type="match status" value="1"/>
</dbReference>
<evidence type="ECO:0000256" key="5">
    <source>
        <dbReference type="ARBA" id="ARBA00022692"/>
    </source>
</evidence>
<dbReference type="Proteomes" id="UP000289996">
    <property type="component" value="Unassembled WGS sequence"/>
</dbReference>
<comment type="subcellular location">
    <subcellularLocation>
        <location evidence="1">Membrane</location>
        <topology evidence="1">Multi-pass membrane protein</topology>
    </subcellularLocation>
</comment>
<dbReference type="InterPro" id="IPR010617">
    <property type="entry name" value="TMEM175-like"/>
</dbReference>
<comment type="similarity">
    <text evidence="2">Belongs to the TMEM175 family.</text>
</comment>
<evidence type="ECO:0000256" key="7">
    <source>
        <dbReference type="ARBA" id="ARBA00022958"/>
    </source>
</evidence>
<keyword evidence="5 13" id="KW-0812">Transmembrane</keyword>
<evidence type="ECO:0000256" key="9">
    <source>
        <dbReference type="ARBA" id="ARBA00023065"/>
    </source>
</evidence>
<feature type="transmembrane region" description="Helical" evidence="13">
    <location>
        <begin position="73"/>
        <end position="91"/>
    </location>
</feature>
<keyword evidence="3" id="KW-0813">Transport</keyword>
<evidence type="ECO:0000256" key="12">
    <source>
        <dbReference type="ARBA" id="ARBA00034430"/>
    </source>
</evidence>
<gene>
    <name evidence="14" type="ORF">MUDAN_MDHGFNIF_03403</name>
</gene>
<evidence type="ECO:0000256" key="2">
    <source>
        <dbReference type="ARBA" id="ARBA00006920"/>
    </source>
</evidence>
<feature type="transmembrane region" description="Helical" evidence="13">
    <location>
        <begin position="103"/>
        <end position="121"/>
    </location>
</feature>
<evidence type="ECO:0000256" key="4">
    <source>
        <dbReference type="ARBA" id="ARBA00022538"/>
    </source>
</evidence>
<protein>
    <submittedName>
        <fullName evidence="14">Uncharacterized protein</fullName>
    </submittedName>
</protein>
<dbReference type="GO" id="GO:0005267">
    <property type="term" value="F:potassium channel activity"/>
    <property type="evidence" value="ECO:0007669"/>
    <property type="project" value="UniProtKB-KW"/>
</dbReference>
<reference evidence="14 15" key="1">
    <citation type="submission" date="2018-11" db="EMBL/GenBank/DDBJ databases">
        <authorList>
            <person name="Wuyts S."/>
        </authorList>
    </citation>
    <scope>NUCLEOTIDE SEQUENCE [LARGE SCALE GENOMIC DNA]</scope>
    <source>
        <strain evidence="14">Lactobacillus mudanjiangensis AMBF249</strain>
    </source>
</reference>
<dbReference type="OrthoDB" id="7626281at2"/>
<keyword evidence="6" id="KW-0631">Potassium channel</keyword>
<keyword evidence="4" id="KW-0633">Potassium transport</keyword>
<dbReference type="Pfam" id="PF06736">
    <property type="entry name" value="TMEM175"/>
    <property type="match status" value="1"/>
</dbReference>
<evidence type="ECO:0000256" key="6">
    <source>
        <dbReference type="ARBA" id="ARBA00022826"/>
    </source>
</evidence>
<keyword evidence="11" id="KW-0407">Ion channel</keyword>